<proteinExistence type="predicted"/>
<dbReference type="Gramene" id="HORVU.MOREX.r2.6HG0465400.1">
    <property type="protein sequence ID" value="HORVU.MOREX.r2.6HG0465400.1.CDS.1"/>
    <property type="gene ID" value="HORVU.MOREX.r2.6HG0465400"/>
</dbReference>
<dbReference type="Pfam" id="PF08268">
    <property type="entry name" value="FBA_3"/>
    <property type="match status" value="1"/>
</dbReference>
<dbReference type="InterPro" id="IPR017451">
    <property type="entry name" value="F-box-assoc_interact_dom"/>
</dbReference>
<dbReference type="Gramene" id="HORVU.MOREX.r3.6HG0560200.1">
    <property type="protein sequence ID" value="HORVU.MOREX.r3.6HG0560200.1.CDS1"/>
    <property type="gene ID" value="HORVU.MOREX.r3.6HG0560200"/>
</dbReference>
<dbReference type="InterPro" id="IPR011044">
    <property type="entry name" value="Quino_amine_DH_bsu"/>
</dbReference>
<dbReference type="Proteomes" id="UP000011116">
    <property type="component" value="Chromosome 6H"/>
</dbReference>
<evidence type="ECO:0000313" key="3">
    <source>
        <dbReference type="EnsemblPlants" id="HORVU.MOREX.r3.6HG0560200.1.CDS1"/>
    </source>
</evidence>
<dbReference type="Pfam" id="PF00646">
    <property type="entry name" value="F-box"/>
    <property type="match status" value="1"/>
</dbReference>
<evidence type="ECO:0000256" key="1">
    <source>
        <dbReference type="SAM" id="MobiDB-lite"/>
    </source>
</evidence>
<dbReference type="PANTHER" id="PTHR31111:SF136">
    <property type="entry name" value="F-BOX ASSOCIATED DOMAIN-CONTAINING PROTEIN"/>
    <property type="match status" value="1"/>
</dbReference>
<accession>A0A8I6YHL9</accession>
<reference evidence="4" key="1">
    <citation type="journal article" date="2012" name="Nature">
        <title>A physical, genetic and functional sequence assembly of the barley genome.</title>
        <authorList>
            <consortium name="The International Barley Genome Sequencing Consortium"/>
            <person name="Mayer K.F."/>
            <person name="Waugh R."/>
            <person name="Brown J.W."/>
            <person name="Schulman A."/>
            <person name="Langridge P."/>
            <person name="Platzer M."/>
            <person name="Fincher G.B."/>
            <person name="Muehlbauer G.J."/>
            <person name="Sato K."/>
            <person name="Close T.J."/>
            <person name="Wise R.P."/>
            <person name="Stein N."/>
        </authorList>
    </citation>
    <scope>NUCLEOTIDE SEQUENCE [LARGE SCALE GENOMIC DNA]</scope>
    <source>
        <strain evidence="4">cv. Morex</strain>
    </source>
</reference>
<evidence type="ECO:0000259" key="2">
    <source>
        <dbReference type="PROSITE" id="PS50181"/>
    </source>
</evidence>
<name>A0A8I6YHL9_HORVV</name>
<protein>
    <recommendedName>
        <fullName evidence="2">F-box domain-containing protein</fullName>
    </recommendedName>
</protein>
<dbReference type="SMART" id="SM00256">
    <property type="entry name" value="FBOX"/>
    <property type="match status" value="1"/>
</dbReference>
<dbReference type="NCBIfam" id="TIGR01640">
    <property type="entry name" value="F_box_assoc_1"/>
    <property type="match status" value="1"/>
</dbReference>
<reference evidence="3" key="3">
    <citation type="submission" date="2022-01" db="UniProtKB">
        <authorList>
            <consortium name="EnsemblPlants"/>
        </authorList>
    </citation>
    <scope>IDENTIFICATION</scope>
    <source>
        <strain evidence="3">subsp. vulgare</strain>
    </source>
</reference>
<feature type="domain" description="F-box" evidence="2">
    <location>
        <begin position="111"/>
        <end position="158"/>
    </location>
</feature>
<organism evidence="3 4">
    <name type="scientific">Hordeum vulgare subsp. vulgare</name>
    <name type="common">Domesticated barley</name>
    <dbReference type="NCBI Taxonomy" id="112509"/>
    <lineage>
        <taxon>Eukaryota</taxon>
        <taxon>Viridiplantae</taxon>
        <taxon>Streptophyta</taxon>
        <taxon>Embryophyta</taxon>
        <taxon>Tracheophyta</taxon>
        <taxon>Spermatophyta</taxon>
        <taxon>Magnoliopsida</taxon>
        <taxon>Liliopsida</taxon>
        <taxon>Poales</taxon>
        <taxon>Poaceae</taxon>
        <taxon>BOP clade</taxon>
        <taxon>Pooideae</taxon>
        <taxon>Triticodae</taxon>
        <taxon>Triticeae</taxon>
        <taxon>Hordeinae</taxon>
        <taxon>Hordeum</taxon>
    </lineage>
</organism>
<dbReference type="SUPFAM" id="SSF81383">
    <property type="entry name" value="F-box domain"/>
    <property type="match status" value="1"/>
</dbReference>
<evidence type="ECO:0000313" key="4">
    <source>
        <dbReference type="Proteomes" id="UP000011116"/>
    </source>
</evidence>
<dbReference type="PANTHER" id="PTHR31111">
    <property type="entry name" value="BNAA05G37150D PROTEIN-RELATED"/>
    <property type="match status" value="1"/>
</dbReference>
<dbReference type="Gene3D" id="1.20.1280.50">
    <property type="match status" value="1"/>
</dbReference>
<reference evidence="3" key="2">
    <citation type="submission" date="2020-10" db="EMBL/GenBank/DDBJ databases">
        <authorList>
            <person name="Scholz U."/>
            <person name="Mascher M."/>
            <person name="Fiebig A."/>
        </authorList>
    </citation>
    <scope>NUCLEOTIDE SEQUENCE [LARGE SCALE GENOMIC DNA]</scope>
    <source>
        <strain evidence="3">cv. Morex</strain>
    </source>
</reference>
<feature type="region of interest" description="Disordered" evidence="1">
    <location>
        <begin position="28"/>
        <end position="105"/>
    </location>
</feature>
<sequence>MLYSSIGGSKSSIFANSQARRLNENEIVDWRSREGSPNPYGVSIASSQRRRHPSPRTSHIRSSSLHASSPSARDENTTITMTTRQRSSDVPPSPKRRHRSSDSGIAQMSWTAGAVSLPDEIIFDILTRVPVNSACRFRCVSREWDALISDPDFVAAHKSRHAEPLVAVYSFREEPSKGTELRLVDMDGNAVRVIKVKDGGGSSSSRLPRHDLICVTDDHSGACLVDPVTGDLLVTCPCPRTTNAEFVMCFGRAVPSGAYKVLCFFRDGWCHHVLALTDGLGWRPTRLCPTRVACYPGSAAVVNGILHILAMVGVLGDKIHCFDLESEEWTKTIQGPHNAAGRELWRKTTTTVRVAELNAILCMVQSEVRLINVWLLTDSHNSKWVKAYTIPTDLHTYLHTPLRMTHGGGRLLFRCFRFGGRAQMVRSYDPCTNACTHVIKAPGNLSSKISICNLHLESFISNKI</sequence>
<dbReference type="PROSITE" id="PS50181">
    <property type="entry name" value="FBOX"/>
    <property type="match status" value="1"/>
</dbReference>
<dbReference type="EnsemblPlants" id="HORVU.MOREX.r3.6HG0560200.1">
    <property type="protein sequence ID" value="HORVU.MOREX.r3.6HG0560200.1.CDS1"/>
    <property type="gene ID" value="HORVU.MOREX.r3.6HG0560200"/>
</dbReference>
<dbReference type="SUPFAM" id="SSF50969">
    <property type="entry name" value="YVTN repeat-like/Quinoprotein amine dehydrogenase"/>
    <property type="match status" value="1"/>
</dbReference>
<feature type="compositionally biased region" description="Low complexity" evidence="1">
    <location>
        <begin position="60"/>
        <end position="71"/>
    </location>
</feature>
<dbReference type="InterPro" id="IPR001810">
    <property type="entry name" value="F-box_dom"/>
</dbReference>
<keyword evidence="4" id="KW-1185">Reference proteome</keyword>
<feature type="compositionally biased region" description="Polar residues" evidence="1">
    <location>
        <begin position="77"/>
        <end position="90"/>
    </location>
</feature>
<dbReference type="InterPro" id="IPR013187">
    <property type="entry name" value="F-box-assoc_dom_typ3"/>
</dbReference>
<dbReference type="InterPro" id="IPR036047">
    <property type="entry name" value="F-box-like_dom_sf"/>
</dbReference>
<dbReference type="AlphaFoldDB" id="A0A8I6YHL9"/>
<dbReference type="CDD" id="cd22157">
    <property type="entry name" value="F-box_AtFBW1-like"/>
    <property type="match status" value="1"/>
</dbReference>